<protein>
    <submittedName>
        <fullName evidence="3">Uncharacterized protein</fullName>
    </submittedName>
</protein>
<proteinExistence type="predicted"/>
<feature type="non-terminal residue" evidence="3">
    <location>
        <position position="1"/>
    </location>
</feature>
<keyword evidence="2" id="KW-0812">Transmembrane</keyword>
<gene>
    <name evidence="3" type="ORF">CMEL01_08284</name>
</gene>
<keyword evidence="2" id="KW-0472">Membrane</keyword>
<evidence type="ECO:0000256" key="1">
    <source>
        <dbReference type="SAM" id="MobiDB-lite"/>
    </source>
</evidence>
<evidence type="ECO:0000313" key="3">
    <source>
        <dbReference type="EMBL" id="KAK1448969.1"/>
    </source>
</evidence>
<dbReference type="Proteomes" id="UP001239795">
    <property type="component" value="Unassembled WGS sequence"/>
</dbReference>
<reference evidence="3 4" key="1">
    <citation type="submission" date="2016-10" db="EMBL/GenBank/DDBJ databases">
        <title>The genome sequence of Colletotrichum fioriniae PJ7.</title>
        <authorList>
            <person name="Baroncelli R."/>
        </authorList>
    </citation>
    <scope>NUCLEOTIDE SEQUENCE [LARGE SCALE GENOMIC DNA]</scope>
    <source>
        <strain evidence="3">Col 31</strain>
    </source>
</reference>
<feature type="compositionally biased region" description="Pro residues" evidence="1">
    <location>
        <begin position="62"/>
        <end position="73"/>
    </location>
</feature>
<dbReference type="AlphaFoldDB" id="A0AAI9TZP1"/>
<accession>A0AAI9TZP1</accession>
<feature type="transmembrane region" description="Helical" evidence="2">
    <location>
        <begin position="22"/>
        <end position="41"/>
    </location>
</feature>
<sequence length="121" mass="13446">QTTTARFCRVCLSTYALTYPSLITSTLATLSITFLSLGFTLRLSTHLHTRATYPPHRDVPLPKHPQPSTPPTQAPRTSNLRTIWPTFECTPFAPSHSPNSVLNIANHRIAFAQPDDDLHLA</sequence>
<evidence type="ECO:0000256" key="2">
    <source>
        <dbReference type="SAM" id="Phobius"/>
    </source>
</evidence>
<feature type="region of interest" description="Disordered" evidence="1">
    <location>
        <begin position="52"/>
        <end position="78"/>
    </location>
</feature>
<keyword evidence="4" id="KW-1185">Reference proteome</keyword>
<evidence type="ECO:0000313" key="4">
    <source>
        <dbReference type="Proteomes" id="UP001239795"/>
    </source>
</evidence>
<comment type="caution">
    <text evidence="3">The sequence shown here is derived from an EMBL/GenBank/DDBJ whole genome shotgun (WGS) entry which is preliminary data.</text>
</comment>
<organism evidence="3 4">
    <name type="scientific">Colletotrichum melonis</name>
    <dbReference type="NCBI Taxonomy" id="1209925"/>
    <lineage>
        <taxon>Eukaryota</taxon>
        <taxon>Fungi</taxon>
        <taxon>Dikarya</taxon>
        <taxon>Ascomycota</taxon>
        <taxon>Pezizomycotina</taxon>
        <taxon>Sordariomycetes</taxon>
        <taxon>Hypocreomycetidae</taxon>
        <taxon>Glomerellales</taxon>
        <taxon>Glomerellaceae</taxon>
        <taxon>Colletotrichum</taxon>
        <taxon>Colletotrichum acutatum species complex</taxon>
    </lineage>
</organism>
<dbReference type="EMBL" id="MLGG01000068">
    <property type="protein sequence ID" value="KAK1448969.1"/>
    <property type="molecule type" value="Genomic_DNA"/>
</dbReference>
<name>A0AAI9TZP1_9PEZI</name>
<keyword evidence="2" id="KW-1133">Transmembrane helix</keyword>